<organism evidence="1 2">
    <name type="scientific">Nocardia bovistercoris</name>
    <dbReference type="NCBI Taxonomy" id="2785916"/>
    <lineage>
        <taxon>Bacteria</taxon>
        <taxon>Bacillati</taxon>
        <taxon>Actinomycetota</taxon>
        <taxon>Actinomycetes</taxon>
        <taxon>Mycobacteriales</taxon>
        <taxon>Nocardiaceae</taxon>
        <taxon>Nocardia</taxon>
    </lineage>
</organism>
<dbReference type="RefSeq" id="WP_196153662.1">
    <property type="nucleotide sequence ID" value="NZ_JADMLG010000024.1"/>
</dbReference>
<dbReference type="Proteomes" id="UP000655751">
    <property type="component" value="Unassembled WGS sequence"/>
</dbReference>
<dbReference type="EMBL" id="JADMLG010000024">
    <property type="protein sequence ID" value="MBH0781371.1"/>
    <property type="molecule type" value="Genomic_DNA"/>
</dbReference>
<comment type="caution">
    <text evidence="1">The sequence shown here is derived from an EMBL/GenBank/DDBJ whole genome shotgun (WGS) entry which is preliminary data.</text>
</comment>
<protein>
    <submittedName>
        <fullName evidence="1">Uncharacterized protein</fullName>
    </submittedName>
</protein>
<accession>A0A931N797</accession>
<gene>
    <name evidence="1" type="ORF">IT779_34375</name>
</gene>
<name>A0A931N797_9NOCA</name>
<keyword evidence="2" id="KW-1185">Reference proteome</keyword>
<evidence type="ECO:0000313" key="1">
    <source>
        <dbReference type="EMBL" id="MBH0781371.1"/>
    </source>
</evidence>
<sequence length="147" mass="16073">MALIEIEDLPAQSADVLRRRARAAGMAVTDYLRAELIARARTRVPDDAVVDFLRSQGRELGCEWDADAAALADTYDLPADALDRFGCRAGAAGVSLAEYVRGQLISMARRTSVDDALEEFREAMRRDPGLAMDLEAIAADIRYARGL</sequence>
<evidence type="ECO:0000313" key="2">
    <source>
        <dbReference type="Proteomes" id="UP000655751"/>
    </source>
</evidence>
<proteinExistence type="predicted"/>
<dbReference type="AlphaFoldDB" id="A0A931N797"/>
<reference evidence="1" key="1">
    <citation type="submission" date="2020-11" db="EMBL/GenBank/DDBJ databases">
        <title>Nocardia NEAU-351.nov., a novel actinomycete isolated from the cow dung.</title>
        <authorList>
            <person name="Zhang X."/>
        </authorList>
    </citation>
    <scope>NUCLEOTIDE SEQUENCE</scope>
    <source>
        <strain evidence="1">NEAU-351</strain>
    </source>
</reference>